<dbReference type="eggNOG" id="ENOG5031W21">
    <property type="taxonomic scope" value="Bacteria"/>
</dbReference>
<evidence type="ECO:0000256" key="1">
    <source>
        <dbReference type="SAM" id="Phobius"/>
    </source>
</evidence>
<feature type="transmembrane region" description="Helical" evidence="1">
    <location>
        <begin position="49"/>
        <end position="70"/>
    </location>
</feature>
<proteinExistence type="predicted"/>
<feature type="transmembrane region" description="Helical" evidence="1">
    <location>
        <begin position="101"/>
        <end position="124"/>
    </location>
</feature>
<organism evidence="2 3">
    <name type="scientific">Gordonia soli NBRC 108243</name>
    <dbReference type="NCBI Taxonomy" id="1223545"/>
    <lineage>
        <taxon>Bacteria</taxon>
        <taxon>Bacillati</taxon>
        <taxon>Actinomycetota</taxon>
        <taxon>Actinomycetes</taxon>
        <taxon>Mycobacteriales</taxon>
        <taxon>Gordoniaceae</taxon>
        <taxon>Gordonia</taxon>
    </lineage>
</organism>
<evidence type="ECO:0000313" key="3">
    <source>
        <dbReference type="Proteomes" id="UP000011666"/>
    </source>
</evidence>
<feature type="transmembrane region" description="Helical" evidence="1">
    <location>
        <begin position="136"/>
        <end position="153"/>
    </location>
</feature>
<dbReference type="RefSeq" id="WP_007616452.1">
    <property type="nucleotide sequence ID" value="NZ_BANX01000002.1"/>
</dbReference>
<dbReference type="AlphaFoldDB" id="M0QCN7"/>
<gene>
    <name evidence="2" type="ORF">GS4_02_00400</name>
</gene>
<evidence type="ECO:0000313" key="2">
    <source>
        <dbReference type="EMBL" id="GAC66330.1"/>
    </source>
</evidence>
<sequence>MSHDVEPFPALHAWRTIPWRGAVTGILIFLLFTVFFGVQGVFNLARSEWYGAVSMLALSAGWGFDVLALFRAQVLRRMSRAPMRGVTLQGRRLQVRLDEKFVVLDLVSAVLVVTGMLMFAVGVPRRLMDFPFAGEGARLIYPAAALIVAIYYARETIARSRNFGESVRLSEAGISTWSLGREPIRWPASGVRPIETRGDRNIGTRVSIGPTENNRSVRVDNLSIGAPAMLWLLDFYARHPELREELSDGRSIARLRSGAVVEMADRYA</sequence>
<dbReference type="STRING" id="1223545.GS4_02_00400"/>
<keyword evidence="3" id="KW-1185">Reference proteome</keyword>
<keyword evidence="1" id="KW-1133">Transmembrane helix</keyword>
<name>M0QCN7_9ACTN</name>
<keyword evidence="1" id="KW-0812">Transmembrane</keyword>
<dbReference type="OrthoDB" id="4376447at2"/>
<feature type="transmembrane region" description="Helical" evidence="1">
    <location>
        <begin position="21"/>
        <end position="43"/>
    </location>
</feature>
<accession>M0QCN7</accession>
<dbReference type="EMBL" id="BANX01000002">
    <property type="protein sequence ID" value="GAC66330.1"/>
    <property type="molecule type" value="Genomic_DNA"/>
</dbReference>
<dbReference type="Proteomes" id="UP000011666">
    <property type="component" value="Unassembled WGS sequence"/>
</dbReference>
<keyword evidence="1" id="KW-0472">Membrane</keyword>
<protein>
    <submittedName>
        <fullName evidence="2">Uncharacterized protein</fullName>
    </submittedName>
</protein>
<reference evidence="2 3" key="1">
    <citation type="submission" date="2013-01" db="EMBL/GenBank/DDBJ databases">
        <title>Whole genome shotgun sequence of Gordonia soli NBRC 108243.</title>
        <authorList>
            <person name="Isaki-Nakamura S."/>
            <person name="Hosoyama A."/>
            <person name="Tsuchikane K."/>
            <person name="Ando Y."/>
            <person name="Baba S."/>
            <person name="Ohji S."/>
            <person name="Hamada M."/>
            <person name="Tamura T."/>
            <person name="Yamazoe A."/>
            <person name="Yamazaki S."/>
            <person name="Fujita N."/>
        </authorList>
    </citation>
    <scope>NUCLEOTIDE SEQUENCE [LARGE SCALE GENOMIC DNA]</scope>
    <source>
        <strain evidence="2 3">NBRC 108243</strain>
    </source>
</reference>
<comment type="caution">
    <text evidence="2">The sequence shown here is derived from an EMBL/GenBank/DDBJ whole genome shotgun (WGS) entry which is preliminary data.</text>
</comment>